<accession>A0A975DF56</accession>
<dbReference type="PANTHER" id="PTHR11358">
    <property type="entry name" value="ARGINASE/AGMATINASE"/>
    <property type="match status" value="1"/>
</dbReference>
<dbReference type="Gene3D" id="3.40.800.10">
    <property type="entry name" value="Ureohydrolase domain"/>
    <property type="match status" value="1"/>
</dbReference>
<evidence type="ECO:0000256" key="2">
    <source>
        <dbReference type="ARBA" id="ARBA00022801"/>
    </source>
</evidence>
<evidence type="ECO:0000256" key="5">
    <source>
        <dbReference type="PROSITE-ProRule" id="PRU00742"/>
    </source>
</evidence>
<dbReference type="CDD" id="cd09988">
    <property type="entry name" value="Formimidoylglutamase"/>
    <property type="match status" value="1"/>
</dbReference>
<dbReference type="SUPFAM" id="SSF52768">
    <property type="entry name" value="Arginase/deacetylase"/>
    <property type="match status" value="1"/>
</dbReference>
<dbReference type="GO" id="GO:0006547">
    <property type="term" value="P:L-histidine metabolic process"/>
    <property type="evidence" value="ECO:0007669"/>
    <property type="project" value="UniProtKB-KW"/>
</dbReference>
<dbReference type="KEGG" id="pxi:J5O05_11200"/>
<gene>
    <name evidence="6" type="ORF">J5O05_11200</name>
</gene>
<evidence type="ECO:0000256" key="4">
    <source>
        <dbReference type="ARBA" id="ARBA00023211"/>
    </source>
</evidence>
<keyword evidence="3" id="KW-0369">Histidine metabolism</keyword>
<comment type="similarity">
    <text evidence="5">Belongs to the arginase family.</text>
</comment>
<keyword evidence="7" id="KW-1185">Reference proteome</keyword>
<keyword evidence="4" id="KW-0464">Manganese</keyword>
<evidence type="ECO:0000313" key="6">
    <source>
        <dbReference type="EMBL" id="QTH70530.1"/>
    </source>
</evidence>
<keyword evidence="1" id="KW-0479">Metal-binding</keyword>
<protein>
    <submittedName>
        <fullName evidence="6">Formimidoylglutamase</fullName>
    </submittedName>
</protein>
<evidence type="ECO:0000256" key="1">
    <source>
        <dbReference type="ARBA" id="ARBA00022723"/>
    </source>
</evidence>
<reference evidence="6" key="1">
    <citation type="submission" date="2021-03" db="EMBL/GenBank/DDBJ databases">
        <title>Complete Genome of Pseudoalteromonas xiamenensis STKMTI.2, a new potential marine bacterium producing anti-Vibrio compounds.</title>
        <authorList>
            <person name="Handayani D.P."/>
            <person name="Isnansetyo A."/>
            <person name="Istiqomah I."/>
            <person name="Jumina J."/>
        </authorList>
    </citation>
    <scope>NUCLEOTIDE SEQUENCE</scope>
    <source>
        <strain evidence="6">STKMTI.2</strain>
    </source>
</reference>
<dbReference type="GO" id="GO:0033389">
    <property type="term" value="P:putrescine biosynthetic process from arginine, via agmatine"/>
    <property type="evidence" value="ECO:0007669"/>
    <property type="project" value="TreeGrafter"/>
</dbReference>
<dbReference type="RefSeq" id="WP_208842120.1">
    <property type="nucleotide sequence ID" value="NZ_CP072133.1"/>
</dbReference>
<name>A0A975DF56_9GAMM</name>
<sequence>MSSPLICYRESDIESYTVARANEIRVWQQVAFLDPNSHYTDALKDAADFGIRYVLVGIAEDIGPRANCGLGGATEGWKAFLKRFLNIASNQFLDAGKVLLLGEIDCRDLQQAADLIKSGEADELKTLRDLCELLDQRVSEVLTAIFKAGLEPIVIGGGHNNAYGIINGLNRARQQKVNAINFDPHADFRPLEGRHSGNGFSYAHQHKLLAHYHVIGMHEQKNNQHILNGLHEANAGYTSYQDILVRRKLNLTTACKQALLDFDTRLPLGVEVDVDAISGVPVSAFTNCGFTANDAEHFVHLAASEKHVAYLHLCEAAPGNHPLGMAQGMNEAGQVLSALVCSYLQARQARLAVS</sequence>
<organism evidence="6 7">
    <name type="scientific">Pseudoalteromonas xiamenensis</name>
    <dbReference type="NCBI Taxonomy" id="882626"/>
    <lineage>
        <taxon>Bacteria</taxon>
        <taxon>Pseudomonadati</taxon>
        <taxon>Pseudomonadota</taxon>
        <taxon>Gammaproteobacteria</taxon>
        <taxon>Alteromonadales</taxon>
        <taxon>Pseudoalteromonadaceae</taxon>
        <taxon>Pseudoalteromonas</taxon>
    </lineage>
</organism>
<dbReference type="Proteomes" id="UP000664904">
    <property type="component" value="Chromosome"/>
</dbReference>
<evidence type="ECO:0000313" key="7">
    <source>
        <dbReference type="Proteomes" id="UP000664904"/>
    </source>
</evidence>
<dbReference type="Pfam" id="PF00491">
    <property type="entry name" value="Arginase"/>
    <property type="match status" value="1"/>
</dbReference>
<dbReference type="PROSITE" id="PS51409">
    <property type="entry name" value="ARGINASE_2"/>
    <property type="match status" value="1"/>
</dbReference>
<proteinExistence type="inferred from homology"/>
<dbReference type="InterPro" id="IPR023696">
    <property type="entry name" value="Ureohydrolase_dom_sf"/>
</dbReference>
<dbReference type="EMBL" id="CP072133">
    <property type="protein sequence ID" value="QTH70530.1"/>
    <property type="molecule type" value="Genomic_DNA"/>
</dbReference>
<dbReference type="AlphaFoldDB" id="A0A975DF56"/>
<dbReference type="GO" id="GO:0046872">
    <property type="term" value="F:metal ion binding"/>
    <property type="evidence" value="ECO:0007669"/>
    <property type="project" value="UniProtKB-KW"/>
</dbReference>
<dbReference type="InterPro" id="IPR006035">
    <property type="entry name" value="Ureohydrolase"/>
</dbReference>
<dbReference type="GO" id="GO:0008783">
    <property type="term" value="F:agmatinase activity"/>
    <property type="evidence" value="ECO:0007669"/>
    <property type="project" value="TreeGrafter"/>
</dbReference>
<keyword evidence="2" id="KW-0378">Hydrolase</keyword>
<evidence type="ECO:0000256" key="3">
    <source>
        <dbReference type="ARBA" id="ARBA00022808"/>
    </source>
</evidence>
<dbReference type="PANTHER" id="PTHR11358:SF35">
    <property type="entry name" value="FORMIMIDOYLGLUTAMASE"/>
    <property type="match status" value="1"/>
</dbReference>